<protein>
    <submittedName>
        <fullName evidence="1">Uncharacterized protein</fullName>
    </submittedName>
</protein>
<reference evidence="1 2" key="1">
    <citation type="submission" date="2019-05" db="EMBL/GenBank/DDBJ databases">
        <title>Another draft genome of Portunus trituberculatus and its Hox gene families provides insights of decapod evolution.</title>
        <authorList>
            <person name="Jeong J.-H."/>
            <person name="Song I."/>
            <person name="Kim S."/>
            <person name="Choi T."/>
            <person name="Kim D."/>
            <person name="Ryu S."/>
            <person name="Kim W."/>
        </authorList>
    </citation>
    <scope>NUCLEOTIDE SEQUENCE [LARGE SCALE GENOMIC DNA]</scope>
    <source>
        <tissue evidence="1">Muscle</tissue>
    </source>
</reference>
<keyword evidence="2" id="KW-1185">Reference proteome</keyword>
<evidence type="ECO:0000313" key="2">
    <source>
        <dbReference type="Proteomes" id="UP000324222"/>
    </source>
</evidence>
<comment type="caution">
    <text evidence="1">The sequence shown here is derived from an EMBL/GenBank/DDBJ whole genome shotgun (WGS) entry which is preliminary data.</text>
</comment>
<sequence>MLGRRKVVSVPEVSLTTVTDRSNDDQVTPPAMGKLTPDLLLGNHYEADISDQSDGCLGVPQG</sequence>
<name>A0A5B7HR96_PORTR</name>
<evidence type="ECO:0000313" key="1">
    <source>
        <dbReference type="EMBL" id="MPC74940.1"/>
    </source>
</evidence>
<dbReference type="OrthoDB" id="74360at2759"/>
<accession>A0A5B7HR96</accession>
<proteinExistence type="predicted"/>
<dbReference type="EMBL" id="VSRR010040030">
    <property type="protein sequence ID" value="MPC74940.1"/>
    <property type="molecule type" value="Genomic_DNA"/>
</dbReference>
<dbReference type="Proteomes" id="UP000324222">
    <property type="component" value="Unassembled WGS sequence"/>
</dbReference>
<organism evidence="1 2">
    <name type="scientific">Portunus trituberculatus</name>
    <name type="common">Swimming crab</name>
    <name type="synonym">Neptunus trituberculatus</name>
    <dbReference type="NCBI Taxonomy" id="210409"/>
    <lineage>
        <taxon>Eukaryota</taxon>
        <taxon>Metazoa</taxon>
        <taxon>Ecdysozoa</taxon>
        <taxon>Arthropoda</taxon>
        <taxon>Crustacea</taxon>
        <taxon>Multicrustacea</taxon>
        <taxon>Malacostraca</taxon>
        <taxon>Eumalacostraca</taxon>
        <taxon>Eucarida</taxon>
        <taxon>Decapoda</taxon>
        <taxon>Pleocyemata</taxon>
        <taxon>Brachyura</taxon>
        <taxon>Eubrachyura</taxon>
        <taxon>Portunoidea</taxon>
        <taxon>Portunidae</taxon>
        <taxon>Portuninae</taxon>
        <taxon>Portunus</taxon>
    </lineage>
</organism>
<dbReference type="AlphaFoldDB" id="A0A5B7HR96"/>
<gene>
    <name evidence="1" type="ORF">E2C01_069319</name>
</gene>